<evidence type="ECO:0000313" key="6">
    <source>
        <dbReference type="Proteomes" id="UP000265916"/>
    </source>
</evidence>
<dbReference type="InterPro" id="IPR000055">
    <property type="entry name" value="Restrct_endonuc_typeI_TRD"/>
</dbReference>
<keyword evidence="3" id="KW-0238">DNA-binding</keyword>
<reference evidence="5 6" key="1">
    <citation type="submission" date="2017-08" db="EMBL/GenBank/DDBJ databases">
        <title>Reclassification of Bisgaard taxon 37 and 44.</title>
        <authorList>
            <person name="Christensen H."/>
        </authorList>
    </citation>
    <scope>NUCLEOTIDE SEQUENCE [LARGE SCALE GENOMIC DNA]</scope>
    <source>
        <strain evidence="5 6">111</strain>
    </source>
</reference>
<dbReference type="PANTHER" id="PTHR43140:SF1">
    <property type="entry name" value="TYPE I RESTRICTION ENZYME ECOKI SPECIFICITY SUBUNIT"/>
    <property type="match status" value="1"/>
</dbReference>
<dbReference type="RefSeq" id="WP_222987615.1">
    <property type="nucleotide sequence ID" value="NZ_NRJG01000001.1"/>
</dbReference>
<sequence length="204" mass="23636">SREAKLRNTQYWNALYELMSPLENLDKDVLGNVSISCSKGKKDLPANKRISGNIPYQGANGIVDYIDSYTHEGEYLLIARIGAPSLSPYSIRKYAGRFWATSNVHILKVKETYNLQFLFHYLRSLDFTPYINNPNSRTCLNEGSLLSIPVPKISLEEQKRIAHILDTILELKETVEQEVELRRKQFEYYKYWLLNPEGKLETMP</sequence>
<evidence type="ECO:0000313" key="5">
    <source>
        <dbReference type="EMBL" id="RIY40816.1"/>
    </source>
</evidence>
<protein>
    <recommendedName>
        <fullName evidence="4">Type I restriction modification DNA specificity domain-containing protein</fullName>
    </recommendedName>
</protein>
<dbReference type="GO" id="GO:0009307">
    <property type="term" value="P:DNA restriction-modification system"/>
    <property type="evidence" value="ECO:0007669"/>
    <property type="project" value="UniProtKB-KW"/>
</dbReference>
<dbReference type="AlphaFoldDB" id="A0A3A1YTI9"/>
<comment type="similarity">
    <text evidence="1">Belongs to the type-I restriction system S methylase family.</text>
</comment>
<dbReference type="Pfam" id="PF01420">
    <property type="entry name" value="Methylase_S"/>
    <property type="match status" value="1"/>
</dbReference>
<dbReference type="InterPro" id="IPR044946">
    <property type="entry name" value="Restrct_endonuc_typeI_TRD_sf"/>
</dbReference>
<comment type="caution">
    <text evidence="5">The sequence shown here is derived from an EMBL/GenBank/DDBJ whole genome shotgun (WGS) entry which is preliminary data.</text>
</comment>
<gene>
    <name evidence="5" type="ORF">CKF58_00005</name>
</gene>
<dbReference type="InterPro" id="IPR051212">
    <property type="entry name" value="Type-I_RE_S_subunit"/>
</dbReference>
<accession>A0A3A1YTI9</accession>
<evidence type="ECO:0000256" key="2">
    <source>
        <dbReference type="ARBA" id="ARBA00022747"/>
    </source>
</evidence>
<feature type="non-terminal residue" evidence="5">
    <location>
        <position position="1"/>
    </location>
</feature>
<dbReference type="PANTHER" id="PTHR43140">
    <property type="entry name" value="TYPE-1 RESTRICTION ENZYME ECOKI SPECIFICITY PROTEIN"/>
    <property type="match status" value="1"/>
</dbReference>
<dbReference type="Gene3D" id="3.90.220.20">
    <property type="entry name" value="DNA methylase specificity domains"/>
    <property type="match status" value="1"/>
</dbReference>
<name>A0A3A1YTI9_9GAMM</name>
<evidence type="ECO:0000256" key="3">
    <source>
        <dbReference type="ARBA" id="ARBA00023125"/>
    </source>
</evidence>
<keyword evidence="2" id="KW-0680">Restriction system</keyword>
<dbReference type="SUPFAM" id="SSF116734">
    <property type="entry name" value="DNA methylase specificity domain"/>
    <property type="match status" value="1"/>
</dbReference>
<dbReference type="Proteomes" id="UP000265916">
    <property type="component" value="Unassembled WGS sequence"/>
</dbReference>
<evidence type="ECO:0000259" key="4">
    <source>
        <dbReference type="Pfam" id="PF01420"/>
    </source>
</evidence>
<feature type="domain" description="Type I restriction modification DNA specificity" evidence="4">
    <location>
        <begin position="38"/>
        <end position="180"/>
    </location>
</feature>
<organism evidence="5 6">
    <name type="scientific">Psittacicella hinzii</name>
    <dbReference type="NCBI Taxonomy" id="2028575"/>
    <lineage>
        <taxon>Bacteria</taxon>
        <taxon>Pseudomonadati</taxon>
        <taxon>Pseudomonadota</taxon>
        <taxon>Gammaproteobacteria</taxon>
        <taxon>Pasteurellales</taxon>
        <taxon>Psittacicellaceae</taxon>
        <taxon>Psittacicella</taxon>
    </lineage>
</organism>
<dbReference type="EMBL" id="NRJG01000001">
    <property type="protein sequence ID" value="RIY40816.1"/>
    <property type="molecule type" value="Genomic_DNA"/>
</dbReference>
<proteinExistence type="inferred from homology"/>
<dbReference type="GO" id="GO:0003677">
    <property type="term" value="F:DNA binding"/>
    <property type="evidence" value="ECO:0007669"/>
    <property type="project" value="UniProtKB-KW"/>
</dbReference>
<keyword evidence="6" id="KW-1185">Reference proteome</keyword>
<evidence type="ECO:0000256" key="1">
    <source>
        <dbReference type="ARBA" id="ARBA00010923"/>
    </source>
</evidence>